<dbReference type="SUPFAM" id="SSF48334">
    <property type="entry name" value="DNA repair protein MutS, domain III"/>
    <property type="match status" value="1"/>
</dbReference>
<comment type="subunit">
    <text evidence="7">Homodimer. Binds to stalled ribosomes, contacting rRNA.</text>
</comment>
<dbReference type="InterPro" id="IPR036187">
    <property type="entry name" value="DNA_mismatch_repair_MutS_sf"/>
</dbReference>
<dbReference type="InterPro" id="IPR007696">
    <property type="entry name" value="DNA_mismatch_repair_MutS_core"/>
</dbReference>
<gene>
    <name evidence="7" type="primary">mutS2</name>
    <name evidence="7" type="synonym">rqcU</name>
    <name evidence="10" type="ORF">LSG31_11345</name>
</gene>
<dbReference type="EMBL" id="CP089291">
    <property type="protein sequence ID" value="UOF92699.1"/>
    <property type="molecule type" value="Genomic_DNA"/>
</dbReference>
<dbReference type="InterPro" id="IPR027417">
    <property type="entry name" value="P-loop_NTPase"/>
</dbReference>
<dbReference type="CDD" id="cd03280">
    <property type="entry name" value="ABC_MutS2"/>
    <property type="match status" value="1"/>
</dbReference>
<dbReference type="Pfam" id="PF01713">
    <property type="entry name" value="Smr"/>
    <property type="match status" value="1"/>
</dbReference>
<dbReference type="Pfam" id="PF20297">
    <property type="entry name" value="MSSS"/>
    <property type="match status" value="1"/>
</dbReference>
<keyword evidence="11" id="KW-1185">Reference proteome</keyword>
<dbReference type="InterPro" id="IPR036063">
    <property type="entry name" value="Smr_dom_sf"/>
</dbReference>
<evidence type="ECO:0000256" key="3">
    <source>
        <dbReference type="ARBA" id="ARBA00022801"/>
    </source>
</evidence>
<keyword evidence="1 7" id="KW-0699">rRNA-binding</keyword>
<dbReference type="SMART" id="SM00533">
    <property type="entry name" value="MUTSd"/>
    <property type="match status" value="1"/>
</dbReference>
<dbReference type="PROSITE" id="PS50828">
    <property type="entry name" value="SMR"/>
    <property type="match status" value="1"/>
</dbReference>
<dbReference type="PROSITE" id="PS00486">
    <property type="entry name" value="DNA_MISMATCH_REPAIR_2"/>
    <property type="match status" value="1"/>
</dbReference>
<dbReference type="SUPFAM" id="SSF52540">
    <property type="entry name" value="P-loop containing nucleoside triphosphate hydrolases"/>
    <property type="match status" value="1"/>
</dbReference>
<sequence length="785" mass="88242">MNDHVLRTLEYNKVLEHVIKQTTNAVGKELAQSIKPVTDLVQIQKWLQETEEAATLYRIKGTIPLGGIHDVRNCVKRVRVGGRLTIEELLQVADTIGNGRRLKRLIRKSAEEAEIPLLLEFADSMYDLKDLEDEIRRCIDENGTVNNDASTTLRNIRYEIQEKQGRMKDKLDEILRSPHYQKMLQDPIVTLRNERYCIPVKADYRGAFPGIIHDQSASGATYFIEPAAIVQMNNQLREKILEEQREIERILQQLSNRMAMEADEVSKNLETLGYLDCVFAKAKVAHQMRAIQPKLVDTGQIVLKKARHPLLNQESAVPISLHFGDDYTLLVITGPNTGGKTVTLKTIGLLTLMAMSGLFVPADDGTQISIFHHVFADIGDEQSIEQNLSTFSSHMSNIVRILNQVDQKSLVLLDELGAGTDPTEGAALAMSILDRLYQQGVRTVATTHYSELKAYAYGHEGAMNASVEFDVESLRPTYRLLIGIPGRSNAFAIAKRLGLHEDIIELAKSKLTQEDTKVEDLIRQLEVARLHAERDEQASAILKRETEQLRKQLDSERQSWYQERDALLQKAQDEAHRAVKRAQQEAQSILQELRDVAKQEHANIKEHRLIELQTRLKQASPELVKQPRIRVSKSNAKKTVKPGDTVMFLSLGQKAQVVEVSGKDITIQIGAMKTKTTLDQVELLGSASGSQEKRNLGMMKRSTLMVGMELDIRGRIVDDAVAEIDKYLDNAVMNGYPRVSIIHGKGTGALRTGVREFLRHHPHVSSFRYGSYNEGGDGVSIVELK</sequence>
<dbReference type="SUPFAM" id="SSF160443">
    <property type="entry name" value="SMR domain-like"/>
    <property type="match status" value="1"/>
</dbReference>
<dbReference type="InterPro" id="IPR000432">
    <property type="entry name" value="DNA_mismatch_repair_MutS_C"/>
</dbReference>
<dbReference type="RefSeq" id="WP_347439369.1">
    <property type="nucleotide sequence ID" value="NZ_CP089291.1"/>
</dbReference>
<dbReference type="EC" id="3.1.-.-" evidence="7"/>
<dbReference type="InterPro" id="IPR045076">
    <property type="entry name" value="MutS"/>
</dbReference>
<reference evidence="10" key="1">
    <citation type="submission" date="2021-12" db="EMBL/GenBank/DDBJ databases">
        <title>Alicyclobacillaceae gen. nov., sp. nov., isolated from chalcocite enrichment system.</title>
        <authorList>
            <person name="Jiang Z."/>
        </authorList>
    </citation>
    <scope>NUCLEOTIDE SEQUENCE</scope>
    <source>
        <strain evidence="10">MYW30-H2</strain>
    </source>
</reference>
<evidence type="ECO:0000256" key="4">
    <source>
        <dbReference type="ARBA" id="ARBA00022840"/>
    </source>
</evidence>
<dbReference type="NCBIfam" id="TIGR01069">
    <property type="entry name" value="mutS2"/>
    <property type="match status" value="1"/>
</dbReference>
<name>A0ABY4CQZ8_9BACL</name>
<dbReference type="PIRSF" id="PIRSF005814">
    <property type="entry name" value="MutS_YshD"/>
    <property type="match status" value="1"/>
</dbReference>
<keyword evidence="5 7" id="KW-0694">RNA-binding</keyword>
<dbReference type="InterPro" id="IPR005747">
    <property type="entry name" value="MutS2"/>
</dbReference>
<evidence type="ECO:0000259" key="9">
    <source>
        <dbReference type="PROSITE" id="PS50828"/>
    </source>
</evidence>
<dbReference type="Proteomes" id="UP000830167">
    <property type="component" value="Chromosome"/>
</dbReference>
<dbReference type="SMART" id="SM00534">
    <property type="entry name" value="MUTSac"/>
    <property type="match status" value="1"/>
</dbReference>
<feature type="coiled-coil region" evidence="8">
    <location>
        <begin position="504"/>
        <end position="599"/>
    </location>
</feature>
<dbReference type="EC" id="3.6.4.-" evidence="7"/>
<comment type="function">
    <text evidence="7">Endonuclease that is involved in the suppression of homologous recombination and thus may have a key role in the control of bacterial genetic diversity.</text>
</comment>
<evidence type="ECO:0000313" key="10">
    <source>
        <dbReference type="EMBL" id="UOF92699.1"/>
    </source>
</evidence>
<dbReference type="PANTHER" id="PTHR48466:SF2">
    <property type="entry name" value="OS10G0509000 PROTEIN"/>
    <property type="match status" value="1"/>
</dbReference>
<dbReference type="GO" id="GO:0004519">
    <property type="term" value="F:endonuclease activity"/>
    <property type="evidence" value="ECO:0007669"/>
    <property type="project" value="UniProtKB-KW"/>
</dbReference>
<keyword evidence="3 7" id="KW-0378">Hydrolase</keyword>
<evidence type="ECO:0000256" key="1">
    <source>
        <dbReference type="ARBA" id="ARBA00022730"/>
    </source>
</evidence>
<evidence type="ECO:0000256" key="7">
    <source>
        <dbReference type="HAMAP-Rule" id="MF_00092"/>
    </source>
</evidence>
<dbReference type="SMART" id="SM00463">
    <property type="entry name" value="SMR"/>
    <property type="match status" value="1"/>
</dbReference>
<feature type="binding site" evidence="7">
    <location>
        <begin position="334"/>
        <end position="341"/>
    </location>
    <ligand>
        <name>ATP</name>
        <dbReference type="ChEBI" id="CHEBI:30616"/>
    </ligand>
</feature>
<evidence type="ECO:0000313" key="11">
    <source>
        <dbReference type="Proteomes" id="UP000830167"/>
    </source>
</evidence>
<comment type="similarity">
    <text evidence="7">Belongs to the DNA mismatch repair MutS family. MutS2 subfamily.</text>
</comment>
<keyword evidence="7 10" id="KW-0255">Endonuclease</keyword>
<feature type="domain" description="Smr" evidence="9">
    <location>
        <begin position="710"/>
        <end position="785"/>
    </location>
</feature>
<dbReference type="Gene3D" id="3.40.50.300">
    <property type="entry name" value="P-loop containing nucleotide triphosphate hydrolases"/>
    <property type="match status" value="1"/>
</dbReference>
<keyword evidence="2 7" id="KW-0547">Nucleotide-binding</keyword>
<evidence type="ECO:0000256" key="6">
    <source>
        <dbReference type="ARBA" id="ARBA00023125"/>
    </source>
</evidence>
<dbReference type="Pfam" id="PF00488">
    <property type="entry name" value="MutS_V"/>
    <property type="match status" value="1"/>
</dbReference>
<comment type="function">
    <text evidence="7">Acts as a ribosome collision sensor, splitting the ribosome into its 2 subunits. Detects stalled/collided 70S ribosomes which it binds and splits by an ATP-hydrolysis driven conformational change. Acts upstream of the ribosome quality control system (RQC), a ribosome-associated complex that mediates the extraction of incompletely synthesized nascent chains from stalled ribosomes and their subsequent degradation. Probably generates substrates for RQC.</text>
</comment>
<dbReference type="InterPro" id="IPR002625">
    <property type="entry name" value="Smr_dom"/>
</dbReference>
<dbReference type="Gene3D" id="3.30.1370.110">
    <property type="match status" value="1"/>
</dbReference>
<evidence type="ECO:0000256" key="8">
    <source>
        <dbReference type="SAM" id="Coils"/>
    </source>
</evidence>
<proteinExistence type="inferred from homology"/>
<dbReference type="HAMAP" id="MF_00092">
    <property type="entry name" value="MutS2"/>
    <property type="match status" value="1"/>
</dbReference>
<organism evidence="10 11">
    <name type="scientific">Fodinisporobacter ferrooxydans</name>
    <dbReference type="NCBI Taxonomy" id="2901836"/>
    <lineage>
        <taxon>Bacteria</taxon>
        <taxon>Bacillati</taxon>
        <taxon>Bacillota</taxon>
        <taxon>Bacilli</taxon>
        <taxon>Bacillales</taxon>
        <taxon>Alicyclobacillaceae</taxon>
        <taxon>Fodinisporobacter</taxon>
    </lineage>
</organism>
<keyword evidence="4 7" id="KW-0067">ATP-binding</keyword>
<dbReference type="PANTHER" id="PTHR48466">
    <property type="entry name" value="OS10G0509000 PROTEIN-RELATED"/>
    <property type="match status" value="1"/>
</dbReference>
<keyword evidence="6 7" id="KW-0238">DNA-binding</keyword>
<evidence type="ECO:0000256" key="2">
    <source>
        <dbReference type="ARBA" id="ARBA00022741"/>
    </source>
</evidence>
<accession>A0ABY4CQZ8</accession>
<keyword evidence="7" id="KW-0540">Nuclease</keyword>
<protein>
    <recommendedName>
        <fullName evidence="7">Endonuclease MutS2</fullName>
        <ecNumber evidence="7">3.1.-.-</ecNumber>
    </recommendedName>
    <alternativeName>
        <fullName evidence="7">Ribosome-associated protein quality control-upstream factor</fullName>
        <shortName evidence="7">RQC-upstream factor</shortName>
        <shortName evidence="7">RqcU</shortName>
        <ecNumber evidence="7">3.6.4.-</ecNumber>
    </alternativeName>
</protein>
<keyword evidence="8" id="KW-0175">Coiled coil</keyword>
<dbReference type="InterPro" id="IPR046893">
    <property type="entry name" value="MSSS"/>
</dbReference>
<evidence type="ECO:0000256" key="5">
    <source>
        <dbReference type="ARBA" id="ARBA00022884"/>
    </source>
</evidence>